<evidence type="ECO:0000313" key="2">
    <source>
        <dbReference type="Proteomes" id="UP000214588"/>
    </source>
</evidence>
<name>A0A226C2P9_9FIRM</name>
<organism evidence="1 2">
    <name type="scientific">Natranaerobius trueperi</name>
    <dbReference type="NCBI Taxonomy" id="759412"/>
    <lineage>
        <taxon>Bacteria</taxon>
        <taxon>Bacillati</taxon>
        <taxon>Bacillota</taxon>
        <taxon>Clostridia</taxon>
        <taxon>Natranaerobiales</taxon>
        <taxon>Natranaerobiaceae</taxon>
        <taxon>Natranaerobius</taxon>
    </lineage>
</organism>
<dbReference type="EMBL" id="NIQC01000003">
    <property type="protein sequence ID" value="OWZ84677.1"/>
    <property type="molecule type" value="Genomic_DNA"/>
</dbReference>
<dbReference type="RefSeq" id="WP_089022747.1">
    <property type="nucleotide sequence ID" value="NZ_NIQC01000003.1"/>
</dbReference>
<keyword evidence="2" id="KW-1185">Reference proteome</keyword>
<comment type="caution">
    <text evidence="1">The sequence shown here is derived from an EMBL/GenBank/DDBJ whole genome shotgun (WGS) entry which is preliminary data.</text>
</comment>
<proteinExistence type="predicted"/>
<dbReference type="AlphaFoldDB" id="A0A226C2P9"/>
<evidence type="ECO:0000313" key="1">
    <source>
        <dbReference type="EMBL" id="OWZ84677.1"/>
    </source>
</evidence>
<dbReference type="OrthoDB" id="2771667at2"/>
<protein>
    <submittedName>
        <fullName evidence="1">Uncharacterized protein</fullName>
    </submittedName>
</protein>
<gene>
    <name evidence="1" type="ORF">CDO51_02635</name>
</gene>
<dbReference type="Proteomes" id="UP000214588">
    <property type="component" value="Unassembled WGS sequence"/>
</dbReference>
<reference evidence="1 2" key="1">
    <citation type="submission" date="2017-06" db="EMBL/GenBank/DDBJ databases">
        <title>Draft Genome Sequence of Natranaerobius trueperi halophilic, alkalithermophilic bacteria from soda lakes.</title>
        <authorList>
            <person name="Zhao B."/>
        </authorList>
    </citation>
    <scope>NUCLEOTIDE SEQUENCE [LARGE SCALE GENOMIC DNA]</scope>
    <source>
        <strain evidence="1 2">DSM 18760</strain>
    </source>
</reference>
<sequence length="403" mass="47164">MVTKKPSGPVFSNISIINRAFCELGSPLPYDMLVEYVQVNWANGKGLDRKTSSEHVKTALSASFYFEEAFKGYYRKKEFQFKELDDLHDQLKETLVPQTFNSTNNNKYQIKDIYLDPRFDVMEIENGSVDSKYILLSEWELLNDLVIRIMAEDNSNKTVKELTNQVKNKYEINNENALFIPQIDNRFTVTKDLVSLSSSREQVIKELNDDSKFHVEVTPSIREQIAKKTHDIFSYITSGTEVKIRNIVKNIFSLDVYKTNFPAYFQAVREHLIAYDDIYLNSKQDAIIYMKANPFSNTRPHAKTISYLRKHELKSPSSDNSLTYTLRYYDRIQQTLEGSYFSNWIKKDDHLKVYLQLEDQTKELIFFFERDSCLLYGGHLVKLMNNFSLVPGQRLHFFCDDSK</sequence>
<accession>A0A226C2P9</accession>